<name>A0A5A9XAP6_9BACT</name>
<proteinExistence type="predicted"/>
<reference evidence="1 2" key="1">
    <citation type="submission" date="2019-04" db="EMBL/GenBank/DDBJ databases">
        <title>Geobacter ruber sp. nov., ferric-reducing bacteria isolated from paddy soil.</title>
        <authorList>
            <person name="Xu Z."/>
            <person name="Masuda Y."/>
            <person name="Itoh H."/>
            <person name="Senoo K."/>
        </authorList>
    </citation>
    <scope>NUCLEOTIDE SEQUENCE [LARGE SCALE GENOMIC DNA]</scope>
    <source>
        <strain evidence="1 2">Red88</strain>
    </source>
</reference>
<protein>
    <submittedName>
        <fullName evidence="1">Uncharacterized protein</fullName>
    </submittedName>
</protein>
<gene>
    <name evidence="1" type="ORF">ET418_15285</name>
</gene>
<dbReference type="RefSeq" id="WP_149309041.1">
    <property type="nucleotide sequence ID" value="NZ_SRSD01000010.1"/>
</dbReference>
<keyword evidence="2" id="KW-1185">Reference proteome</keyword>
<accession>A0A5A9XAP6</accession>
<dbReference type="OrthoDB" id="9554168at2"/>
<organism evidence="1 2">
    <name type="scientific">Oryzomonas rubra</name>
    <dbReference type="NCBI Taxonomy" id="2509454"/>
    <lineage>
        <taxon>Bacteria</taxon>
        <taxon>Pseudomonadati</taxon>
        <taxon>Thermodesulfobacteriota</taxon>
        <taxon>Desulfuromonadia</taxon>
        <taxon>Geobacterales</taxon>
        <taxon>Geobacteraceae</taxon>
        <taxon>Oryzomonas</taxon>
    </lineage>
</organism>
<dbReference type="EMBL" id="SRSD01000010">
    <property type="protein sequence ID" value="KAA0888741.1"/>
    <property type="molecule type" value="Genomic_DNA"/>
</dbReference>
<evidence type="ECO:0000313" key="2">
    <source>
        <dbReference type="Proteomes" id="UP000324298"/>
    </source>
</evidence>
<dbReference type="AlphaFoldDB" id="A0A5A9XAP6"/>
<evidence type="ECO:0000313" key="1">
    <source>
        <dbReference type="EMBL" id="KAA0888741.1"/>
    </source>
</evidence>
<sequence>MTPVNQEIVDHGKGDCQRAAIASLFDLDIDQVPNFRKYPDKGWFNVLWHFLHGIGYEYLGCPSTPSKAKRPDGTWVYTRAPELDPADSINGYFYGVVPSKTFKDTTHAVVIDCNGLVVHDPNPNKRWQGMNVLESGDLRCWYILKPLEGTP</sequence>
<dbReference type="Proteomes" id="UP000324298">
    <property type="component" value="Unassembled WGS sequence"/>
</dbReference>
<comment type="caution">
    <text evidence="1">The sequence shown here is derived from an EMBL/GenBank/DDBJ whole genome shotgun (WGS) entry which is preliminary data.</text>
</comment>